<reference evidence="2 3" key="1">
    <citation type="journal article" date="2021" name="Microbiol. Spectr.">
        <title>A Single Bacterium Capable of Oxidation and Reduction of Iron at Circumneutral pH.</title>
        <authorList>
            <person name="Kato S."/>
            <person name="Ohkuma M."/>
        </authorList>
    </citation>
    <scope>NUCLEOTIDE SEQUENCE [LARGE SCALE GENOMIC DNA]</scope>
    <source>
        <strain evidence="2 3">MIZ03</strain>
    </source>
</reference>
<dbReference type="HAMAP" id="MF_00598">
    <property type="entry name" value="Smg"/>
    <property type="match status" value="1"/>
</dbReference>
<dbReference type="RefSeq" id="WP_223905419.1">
    <property type="nucleotide sequence ID" value="NZ_AP024238.1"/>
</dbReference>
<organism evidence="2 3">
    <name type="scientific">Rhodoferax lithotrophicus</name>
    <dbReference type="NCBI Taxonomy" id="2798804"/>
    <lineage>
        <taxon>Bacteria</taxon>
        <taxon>Pseudomonadati</taxon>
        <taxon>Pseudomonadota</taxon>
        <taxon>Betaproteobacteria</taxon>
        <taxon>Burkholderiales</taxon>
        <taxon>Comamonadaceae</taxon>
        <taxon>Rhodoferax</taxon>
    </lineage>
</organism>
<dbReference type="PANTHER" id="PTHR38692:SF1">
    <property type="entry name" value="PROTEIN SMG"/>
    <property type="match status" value="1"/>
</dbReference>
<dbReference type="EMBL" id="AP024238">
    <property type="protein sequence ID" value="BCO29407.1"/>
    <property type="molecule type" value="Genomic_DNA"/>
</dbReference>
<dbReference type="PANTHER" id="PTHR38692">
    <property type="entry name" value="PROTEIN SMG"/>
    <property type="match status" value="1"/>
</dbReference>
<proteinExistence type="inferred from homology"/>
<evidence type="ECO:0000313" key="2">
    <source>
        <dbReference type="EMBL" id="BCO29407.1"/>
    </source>
</evidence>
<sequence length="171" mass="19209">MSRYSGDMFEVLAFVYDNYWYGDTCPALPTLQRKLNQVGFADDEIVPALVWLEELKRASQNMLTSKWSADPWAQSTFLQPSASTMRVLSAAEQNHLGCDGWSYLLFLVSVGALPQARFELVMDRVMATPDAPMELDDLKLIVLMVYWSLGEEPAALVLDDLCDSHTGRIGH</sequence>
<protein>
    <recommendedName>
        <fullName evidence="1">Protein Smg homolog</fullName>
    </recommendedName>
</protein>
<accession>A0ABN6DBM5</accession>
<dbReference type="Pfam" id="PF04361">
    <property type="entry name" value="DUF494"/>
    <property type="match status" value="1"/>
</dbReference>
<keyword evidence="3" id="KW-1185">Reference proteome</keyword>
<dbReference type="InterPro" id="IPR007456">
    <property type="entry name" value="Smg"/>
</dbReference>
<dbReference type="Proteomes" id="UP000824366">
    <property type="component" value="Chromosome"/>
</dbReference>
<gene>
    <name evidence="1" type="primary">smg</name>
    <name evidence="2" type="ORF">MIZ03_4330</name>
</gene>
<name>A0ABN6DBM5_9BURK</name>
<evidence type="ECO:0000313" key="3">
    <source>
        <dbReference type="Proteomes" id="UP000824366"/>
    </source>
</evidence>
<comment type="similarity">
    <text evidence="1">Belongs to the Smg family.</text>
</comment>
<evidence type="ECO:0000256" key="1">
    <source>
        <dbReference type="HAMAP-Rule" id="MF_00598"/>
    </source>
</evidence>